<keyword evidence="3" id="KW-0813">Transport</keyword>
<dbReference type="PANTHER" id="PTHR30413:SF8">
    <property type="entry name" value="TRANSPORT PERMEASE PROTEIN"/>
    <property type="match status" value="1"/>
</dbReference>
<evidence type="ECO:0000313" key="5">
    <source>
        <dbReference type="EMBL" id="CUK13501.1"/>
    </source>
</evidence>
<comment type="subcellular location">
    <subcellularLocation>
        <location evidence="1">Cell inner membrane</location>
        <topology evidence="1">Multi-pass membrane protein</topology>
    </subcellularLocation>
</comment>
<dbReference type="PANTHER" id="PTHR30413">
    <property type="entry name" value="INNER MEMBRANE TRANSPORT PERMEASE"/>
    <property type="match status" value="1"/>
</dbReference>
<dbReference type="GO" id="GO:0015920">
    <property type="term" value="P:lipopolysaccharide transport"/>
    <property type="evidence" value="ECO:0007669"/>
    <property type="project" value="TreeGrafter"/>
</dbReference>
<feature type="transmembrane region" description="Helical" evidence="4">
    <location>
        <begin position="199"/>
        <end position="222"/>
    </location>
</feature>
<proteinExistence type="inferred from homology"/>
<feature type="transmembrane region" description="Helical" evidence="4">
    <location>
        <begin position="111"/>
        <end position="140"/>
    </location>
</feature>
<keyword evidence="4" id="KW-1133">Transmembrane helix</keyword>
<dbReference type="Proteomes" id="UP000051260">
    <property type="component" value="Unassembled WGS sequence"/>
</dbReference>
<reference evidence="6" key="1">
    <citation type="submission" date="2015-09" db="EMBL/GenBank/DDBJ databases">
        <authorList>
            <person name="Rodrigo-Torres L."/>
            <person name="Arahal D.R."/>
        </authorList>
    </citation>
    <scope>NUCLEOTIDE SEQUENCE [LARGE SCALE GENOMIC DNA]</scope>
    <source>
        <strain evidence="6">CECT 5091</strain>
    </source>
</reference>
<organism evidence="5 6">
    <name type="scientific">Ruegeria denitrificans</name>
    <dbReference type="NCBI Taxonomy" id="1715692"/>
    <lineage>
        <taxon>Bacteria</taxon>
        <taxon>Pseudomonadati</taxon>
        <taxon>Pseudomonadota</taxon>
        <taxon>Alphaproteobacteria</taxon>
        <taxon>Rhodobacterales</taxon>
        <taxon>Roseobacteraceae</taxon>
        <taxon>Ruegeria</taxon>
    </lineage>
</organism>
<dbReference type="OrthoDB" id="7835223at2"/>
<keyword evidence="4" id="KW-0812">Transmembrane</keyword>
<gene>
    <name evidence="5" type="ORF">RUE5091_03646</name>
</gene>
<dbReference type="RefSeq" id="WP_058283305.1">
    <property type="nucleotide sequence ID" value="NZ_CYUD01000013.1"/>
</dbReference>
<dbReference type="GO" id="GO:0005886">
    <property type="term" value="C:plasma membrane"/>
    <property type="evidence" value="ECO:0007669"/>
    <property type="project" value="UniProtKB-SubCell"/>
</dbReference>
<comment type="similarity">
    <text evidence="2">Belongs to the ABC-2 integral membrane protein family.</text>
</comment>
<evidence type="ECO:0000256" key="2">
    <source>
        <dbReference type="ARBA" id="ARBA00007783"/>
    </source>
</evidence>
<accession>A0A0P1IHV8</accession>
<evidence type="ECO:0000256" key="4">
    <source>
        <dbReference type="SAM" id="Phobius"/>
    </source>
</evidence>
<feature type="transmembrane region" description="Helical" evidence="4">
    <location>
        <begin position="242"/>
        <end position="260"/>
    </location>
</feature>
<evidence type="ECO:0000256" key="1">
    <source>
        <dbReference type="ARBA" id="ARBA00004429"/>
    </source>
</evidence>
<evidence type="ECO:0000256" key="3">
    <source>
        <dbReference type="ARBA" id="ARBA00022448"/>
    </source>
</evidence>
<keyword evidence="6" id="KW-1185">Reference proteome</keyword>
<protein>
    <submittedName>
        <fullName evidence="5">Vi polysaccharide export inner membrane protein VexB</fullName>
    </submittedName>
</protein>
<dbReference type="STRING" id="1715692.RUE5091_03646"/>
<dbReference type="EMBL" id="CYUD01000013">
    <property type="protein sequence ID" value="CUK13501.1"/>
    <property type="molecule type" value="Genomic_DNA"/>
</dbReference>
<sequence>MYYYKRNQSLLGGAFTTAELIFHAVVRSVRSQHHNAVVAIIVNILQVLALVAVFYTIMSFLGPRIARIRGELILFLLSGVFLFITHVKSVSAVAGVSTGNNPMMLHSPMNMMVVLLATAFGALYTQIVTVIVILFLYSVAIGPIEIQEPGGAFAMVILSWFVGCAIGVVFMALKPWFPTIVTMLTNIYRRLNMIFSGKMFVANALGGATLAMFAWNPLFHIIDQCRGFLFRNYFPRNTNWEYALWVGLVLLLIGLLGIFFSRQHVSQSWDARR</sequence>
<evidence type="ECO:0000313" key="6">
    <source>
        <dbReference type="Proteomes" id="UP000051260"/>
    </source>
</evidence>
<feature type="transmembrane region" description="Helical" evidence="4">
    <location>
        <begin position="152"/>
        <end position="173"/>
    </location>
</feature>
<dbReference type="AlphaFoldDB" id="A0A0P1IHV8"/>
<feature type="transmembrane region" description="Helical" evidence="4">
    <location>
        <begin position="73"/>
        <end position="99"/>
    </location>
</feature>
<feature type="transmembrane region" description="Helical" evidence="4">
    <location>
        <begin position="36"/>
        <end position="61"/>
    </location>
</feature>
<name>A0A0P1IHV8_9RHOB</name>
<keyword evidence="4" id="KW-0472">Membrane</keyword>